<dbReference type="EMBL" id="DF238783">
    <property type="protein sequence ID" value="GAC94169.1"/>
    <property type="molecule type" value="Genomic_DNA"/>
</dbReference>
<dbReference type="OrthoDB" id="2554414at2759"/>
<dbReference type="RefSeq" id="XP_012187756.1">
    <property type="nucleotide sequence ID" value="XM_012332366.1"/>
</dbReference>
<sequence length="228" mass="25115">MTAAEPPQRPSPPAFYRRRATSSLVEFRFGFLTFCQPDRVAVVLCLVRMSSMPRMVRVRLDRRQVNPAAFSGVTDQISNAGTSAGHKAANATSGLSRSQTSLVIVLAIVGFVLAVAGLFWICSCSRRRKRAREMREKSQQLGQISAPSSAADEAAFVPARSSLLASSHRQDRNSRQLSAYNSNGWGESRVALNSSFVASTNERYGWDHGQQYPAHPSMPQAPQQSHRY</sequence>
<evidence type="ECO:0000313" key="3">
    <source>
        <dbReference type="EMBL" id="GAC94169.1"/>
    </source>
</evidence>
<dbReference type="HOGENOM" id="CLU_105960_0_0_1"/>
<organism evidence="3 4">
    <name type="scientific">Pseudozyma hubeiensis (strain SY62)</name>
    <name type="common">Yeast</name>
    <dbReference type="NCBI Taxonomy" id="1305764"/>
    <lineage>
        <taxon>Eukaryota</taxon>
        <taxon>Fungi</taxon>
        <taxon>Dikarya</taxon>
        <taxon>Basidiomycota</taxon>
        <taxon>Ustilaginomycotina</taxon>
        <taxon>Ustilaginomycetes</taxon>
        <taxon>Ustilaginales</taxon>
        <taxon>Ustilaginaceae</taxon>
        <taxon>Pseudozyma</taxon>
    </lineage>
</organism>
<keyword evidence="2" id="KW-0812">Transmembrane</keyword>
<keyword evidence="2" id="KW-0472">Membrane</keyword>
<evidence type="ECO:0000313" key="4">
    <source>
        <dbReference type="Proteomes" id="UP000014071"/>
    </source>
</evidence>
<dbReference type="Proteomes" id="UP000014071">
    <property type="component" value="Unassembled WGS sequence"/>
</dbReference>
<dbReference type="GeneID" id="24107035"/>
<accession>R9NZG5</accession>
<keyword evidence="4" id="KW-1185">Reference proteome</keyword>
<evidence type="ECO:0000256" key="2">
    <source>
        <dbReference type="SAM" id="Phobius"/>
    </source>
</evidence>
<proteinExistence type="predicted"/>
<dbReference type="eggNOG" id="ENOG502R2V3">
    <property type="taxonomic scope" value="Eukaryota"/>
</dbReference>
<protein>
    <submittedName>
        <fullName evidence="3">Uncharacterized protein</fullName>
    </submittedName>
</protein>
<dbReference type="AlphaFoldDB" id="R9NZG5"/>
<name>R9NZG5_PSEHS</name>
<keyword evidence="2" id="KW-1133">Transmembrane helix</keyword>
<evidence type="ECO:0000256" key="1">
    <source>
        <dbReference type="SAM" id="MobiDB-lite"/>
    </source>
</evidence>
<gene>
    <name evidence="3" type="ORF">PHSY_001740</name>
</gene>
<feature type="transmembrane region" description="Helical" evidence="2">
    <location>
        <begin position="102"/>
        <end position="122"/>
    </location>
</feature>
<feature type="region of interest" description="Disordered" evidence="1">
    <location>
        <begin position="207"/>
        <end position="228"/>
    </location>
</feature>
<reference evidence="4" key="1">
    <citation type="journal article" date="2013" name="Genome Announc.">
        <title>Draft genome sequence of the basidiomycetous yeast-like fungus Pseudozyma hubeiensis SY62, which produces an abundant amount of the biosurfactant mannosylerythritol lipids.</title>
        <authorList>
            <person name="Konishi M."/>
            <person name="Hatada Y."/>
            <person name="Horiuchi J."/>
        </authorList>
    </citation>
    <scope>NUCLEOTIDE SEQUENCE [LARGE SCALE GENOMIC DNA]</scope>
    <source>
        <strain evidence="4">SY62</strain>
    </source>
</reference>